<keyword evidence="4" id="KW-1185">Reference proteome</keyword>
<evidence type="ECO:0000313" key="4">
    <source>
        <dbReference type="Proteomes" id="UP001359485"/>
    </source>
</evidence>
<reference evidence="3 4" key="1">
    <citation type="submission" date="2023-09" db="EMBL/GenBank/DDBJ databases">
        <title>Genomes of two closely related lineages of the louse Polyplax serrata with different host specificities.</title>
        <authorList>
            <person name="Martinu J."/>
            <person name="Tarabai H."/>
            <person name="Stefka J."/>
            <person name="Hypsa V."/>
        </authorList>
    </citation>
    <scope>NUCLEOTIDE SEQUENCE [LARGE SCALE GENOMIC DNA]</scope>
    <source>
        <strain evidence="3">98ZLc_SE</strain>
    </source>
</reference>
<feature type="region of interest" description="Disordered" evidence="2">
    <location>
        <begin position="358"/>
        <end position="388"/>
    </location>
</feature>
<name>A0ABR1B4V7_POLSC</name>
<feature type="region of interest" description="Disordered" evidence="2">
    <location>
        <begin position="108"/>
        <end position="138"/>
    </location>
</feature>
<dbReference type="EMBL" id="JAWJWF010000004">
    <property type="protein sequence ID" value="KAK6633897.1"/>
    <property type="molecule type" value="Genomic_DNA"/>
</dbReference>
<comment type="caution">
    <text evidence="3">The sequence shown here is derived from an EMBL/GenBank/DDBJ whole genome shotgun (WGS) entry which is preliminary data.</text>
</comment>
<feature type="compositionally biased region" description="Basic and acidic residues" evidence="2">
    <location>
        <begin position="366"/>
        <end position="379"/>
    </location>
</feature>
<feature type="compositionally biased region" description="Polar residues" evidence="2">
    <location>
        <begin position="1191"/>
        <end position="1200"/>
    </location>
</feature>
<feature type="region of interest" description="Disordered" evidence="2">
    <location>
        <begin position="49"/>
        <end position="81"/>
    </location>
</feature>
<organism evidence="3 4">
    <name type="scientific">Polyplax serrata</name>
    <name type="common">Common mouse louse</name>
    <dbReference type="NCBI Taxonomy" id="468196"/>
    <lineage>
        <taxon>Eukaryota</taxon>
        <taxon>Metazoa</taxon>
        <taxon>Ecdysozoa</taxon>
        <taxon>Arthropoda</taxon>
        <taxon>Hexapoda</taxon>
        <taxon>Insecta</taxon>
        <taxon>Pterygota</taxon>
        <taxon>Neoptera</taxon>
        <taxon>Paraneoptera</taxon>
        <taxon>Psocodea</taxon>
        <taxon>Troctomorpha</taxon>
        <taxon>Phthiraptera</taxon>
        <taxon>Anoplura</taxon>
        <taxon>Polyplacidae</taxon>
        <taxon>Polyplax</taxon>
    </lineage>
</organism>
<sequence>MPANEGQHQRFPTPSNIPVPKKFIFGSSKKQKPREFPDLHKYVDSIVKASKDTDDVTPDTKLKTDENEIVDSGKQKEEKKLQKKIPDSYSLLEIENFLKKLYPSPFHLEKANPPVLKNPSTKLSPNPHVNDEDGRTETQNIAVQDNLLCLENPSCENKCAVPCDLEFQKSSKNVDKKEDAEVESSGRQAPSKITTREKKNRTTSRNECPEKYKRSKLDLLTIDDDCDDEQRKMKSSSTAESVKPKENLDKTDADLVETYRHSAMVEFSDSDRLSKAMARKDLKKLQEIMDKTDESIQLISKRNEQELLARKESEARKKAKKQEKESKQKLMQFIEKVSISSLSNQLLEISDFKSSDAKKKCSAQESTKKNKEREKRFADSEAGNPVAATAPVPKVVDWSEISSKSSGASSIASTKRNGNNLVREKCGEKLKLYHSRMSSDVSESSSRENNIVQSVCDYIKKLDLDDGVPEEGHKKTTKTLFSFRQRETCRAVKPERHFDYYSKERSKTLCSDKISGRDDLVDMFSSETLSTLTCDLSKTSLDVPKYSEQTGPSLVSPLPAAEGEIVENLEMTLPMVVAMANNQEIAPTLAISNVDIEDLAENEPENESNDELQLVENTNELGGYNEETPNEILAGGGDVSPKKNLLPFSVKIRKMSNESSKALKKALENEEKLFVNHVQDVQGTSSLKNVASKEETNDTTELFPQPASDAYCRGRQFKESSFYLKSCDSDMLDAYPFFKHFNVQNSNFVICVNSLPRNLRTIVRPNIMLASSYPTAKTPRRNDSVSDATVCCGSQYTRRQFEVFPRIIQTTSTYGMKEEILTVNTLDRVTIFGTSALISIELSVKCSRYEENHIKNSECSLEHGILPVTKAMSKNLSERTSNTLVNTESTEFEFEFIGKQSKQSTIAPLDETESLGREEIIQQDPKLNTLVEAIEKAEENIQMLEQNLETTAEEFLQNGNEMLPWRSASEPFSDKVVIRYDTENNENKKKKVEDLLTRTYSIQRKLHGHLYRISSEKYSTHTIPLPNTYEIDRSNEVSMMNNYCPFEAIELNSKSMQTDDSFPTICWFNTRTSSTRLINSVEDTTRVGNNGGTPKSKTEPTEFHKNVIPIGNNLTDVAHSSTSSFKSSKDFSECDENQIKDMRSSNVLDLKNISFLGKIFSDLEMFTKKLKPSKQTFTYDQNSDAKVPQKVVSNESNNTEQLEKMPAKILKTIFKGKESMTELAIGLKDVPMSNISVEKKKFSPNHTKISISITKNRTEDENMAELSREQDVTVHKGESKGMEFYQDNLKILKKVRAANDSFGGECDTKVLKEPCLSPPKRIEEEDEEEEEEDDGDFKSVGSSFSEPESLEECNPVEKKKPMEKKTEQSGVKPYRKHRFDFYQKMSNDYSLGRASRSYTRYDVKDVMCRELEPLRQALTDMQMRMRSLRRTSLLGSQDYYDRALKLAKMSAGYCQNCGNRAVIPEDTFGYYKSILPRRYSSHHLKYYMKNDSNYYSFRSCTDLNEPLCDMDLRVLHTC</sequence>
<gene>
    <name evidence="3" type="ORF">RUM44_004504</name>
</gene>
<feature type="coiled-coil region" evidence="1">
    <location>
        <begin position="275"/>
        <end position="336"/>
    </location>
</feature>
<keyword evidence="1" id="KW-0175">Coiled coil</keyword>
<dbReference type="Proteomes" id="UP001359485">
    <property type="component" value="Unassembled WGS sequence"/>
</dbReference>
<feature type="region of interest" description="Disordered" evidence="2">
    <location>
        <begin position="1177"/>
        <end position="1200"/>
    </location>
</feature>
<feature type="region of interest" description="Disordered" evidence="2">
    <location>
        <begin position="1"/>
        <end position="20"/>
    </location>
</feature>
<accession>A0ABR1B4V7</accession>
<feature type="compositionally biased region" description="Basic and acidic residues" evidence="2">
    <location>
        <begin position="1355"/>
        <end position="1367"/>
    </location>
</feature>
<feature type="compositionally biased region" description="Acidic residues" evidence="2">
    <location>
        <begin position="1324"/>
        <end position="1335"/>
    </location>
</feature>
<feature type="coiled-coil region" evidence="1">
    <location>
        <begin position="927"/>
        <end position="954"/>
    </location>
</feature>
<evidence type="ECO:0000256" key="1">
    <source>
        <dbReference type="SAM" id="Coils"/>
    </source>
</evidence>
<feature type="region of interest" description="Disordered" evidence="2">
    <location>
        <begin position="172"/>
        <end position="210"/>
    </location>
</feature>
<feature type="region of interest" description="Disordered" evidence="2">
    <location>
        <begin position="1316"/>
        <end position="1371"/>
    </location>
</feature>
<protein>
    <submittedName>
        <fullName evidence="3">Uncharacterized protein</fullName>
    </submittedName>
</protein>
<evidence type="ECO:0000313" key="3">
    <source>
        <dbReference type="EMBL" id="KAK6633897.1"/>
    </source>
</evidence>
<proteinExistence type="predicted"/>
<evidence type="ECO:0000256" key="2">
    <source>
        <dbReference type="SAM" id="MobiDB-lite"/>
    </source>
</evidence>